<reference evidence="2" key="1">
    <citation type="submission" date="2015-10" db="EMBL/GenBank/DDBJ databases">
        <title>Genome of Paenibacillus bovis sp. nov.</title>
        <authorList>
            <person name="Wu Z."/>
            <person name="Gao C."/>
            <person name="Liu Z."/>
            <person name="Zheng H."/>
        </authorList>
    </citation>
    <scope>NUCLEOTIDE SEQUENCE [LARGE SCALE GENOMIC DNA]</scope>
    <source>
        <strain evidence="2">BD3526</strain>
    </source>
</reference>
<evidence type="ECO:0008006" key="3">
    <source>
        <dbReference type="Google" id="ProtNLM"/>
    </source>
</evidence>
<gene>
    <name evidence="1" type="ORF">AR543_05955</name>
</gene>
<accession>A0A172ZDZ9</accession>
<dbReference type="OrthoDB" id="8611321at2"/>
<dbReference type="RefSeq" id="WP_060532661.1">
    <property type="nucleotide sequence ID" value="NZ_CP013023.1"/>
</dbReference>
<organism evidence="1 2">
    <name type="scientific">Paenibacillus bovis</name>
    <dbReference type="NCBI Taxonomy" id="1616788"/>
    <lineage>
        <taxon>Bacteria</taxon>
        <taxon>Bacillati</taxon>
        <taxon>Bacillota</taxon>
        <taxon>Bacilli</taxon>
        <taxon>Bacillales</taxon>
        <taxon>Paenibacillaceae</taxon>
        <taxon>Paenibacillus</taxon>
    </lineage>
</organism>
<name>A0A172ZDZ9_9BACL</name>
<sequence length="156" mass="18323">MERLEEILKKIKNELLTSENNIIIGKMNNGVELNVASMMEVDTYSIFLEKSDGARFGSIDLWSYSELKENQFRVSELEGRHEKWIKIGQILYEPLLLCKENNSVYLFNTDTEQLYCISSDLCFFFENCVFGAGYIALVSDYHNDDWYKFLKKLHFV</sequence>
<dbReference type="AlphaFoldDB" id="A0A172ZDZ9"/>
<proteinExistence type="predicted"/>
<keyword evidence="2" id="KW-1185">Reference proteome</keyword>
<evidence type="ECO:0000313" key="1">
    <source>
        <dbReference type="EMBL" id="ANF95592.1"/>
    </source>
</evidence>
<evidence type="ECO:0000313" key="2">
    <source>
        <dbReference type="Proteomes" id="UP000078148"/>
    </source>
</evidence>
<protein>
    <recommendedName>
        <fullName evidence="3">SMI1/KNR4 family protein</fullName>
    </recommendedName>
</protein>
<dbReference type="Proteomes" id="UP000078148">
    <property type="component" value="Chromosome"/>
</dbReference>
<reference evidence="1 2" key="2">
    <citation type="journal article" date="2016" name="Int. J. Syst. Evol. Microbiol.">
        <title>Paenibacillus bovis sp. nov., isolated from raw yak (Bos grunniens) milk.</title>
        <authorList>
            <person name="Gao C."/>
            <person name="Han J."/>
            <person name="Liu Z."/>
            <person name="Xu X."/>
            <person name="Hang F."/>
            <person name="Wu Z."/>
        </authorList>
    </citation>
    <scope>NUCLEOTIDE SEQUENCE [LARGE SCALE GENOMIC DNA]</scope>
    <source>
        <strain evidence="1 2">BD3526</strain>
    </source>
</reference>
<dbReference type="KEGG" id="pbv:AR543_05955"/>
<dbReference type="EMBL" id="CP013023">
    <property type="protein sequence ID" value="ANF95592.1"/>
    <property type="molecule type" value="Genomic_DNA"/>
</dbReference>